<dbReference type="SMART" id="SM00388">
    <property type="entry name" value="HisKA"/>
    <property type="match status" value="1"/>
</dbReference>
<feature type="domain" description="Response regulatory" evidence="7">
    <location>
        <begin position="9"/>
        <end position="122"/>
    </location>
</feature>
<dbReference type="GO" id="GO:0000155">
    <property type="term" value="F:phosphorelay sensor kinase activity"/>
    <property type="evidence" value="ECO:0007669"/>
    <property type="project" value="InterPro"/>
</dbReference>
<dbReference type="PANTHER" id="PTHR43065:SF50">
    <property type="entry name" value="HISTIDINE KINASE"/>
    <property type="match status" value="1"/>
</dbReference>
<dbReference type="PRINTS" id="PR00344">
    <property type="entry name" value="BCTRLSENSOR"/>
</dbReference>
<comment type="caution">
    <text evidence="4">Lacks conserved residue(s) required for the propagation of feature annotation.</text>
</comment>
<keyword evidence="9" id="KW-1185">Reference proteome</keyword>
<evidence type="ECO:0000256" key="4">
    <source>
        <dbReference type="PROSITE-ProRule" id="PRU00169"/>
    </source>
</evidence>
<dbReference type="SUPFAM" id="SSF52172">
    <property type="entry name" value="CheY-like"/>
    <property type="match status" value="1"/>
</dbReference>
<dbReference type="EMBL" id="CP003364">
    <property type="protein sequence ID" value="AGA26895.1"/>
    <property type="molecule type" value="Genomic_DNA"/>
</dbReference>
<dbReference type="PANTHER" id="PTHR43065">
    <property type="entry name" value="SENSOR HISTIDINE KINASE"/>
    <property type="match status" value="1"/>
</dbReference>
<dbReference type="SUPFAM" id="SSF55874">
    <property type="entry name" value="ATPase domain of HSP90 chaperone/DNA topoisomerase II/histidine kinase"/>
    <property type="match status" value="1"/>
</dbReference>
<dbReference type="PROSITE" id="PS50110">
    <property type="entry name" value="RESPONSE_REGULATORY"/>
    <property type="match status" value="1"/>
</dbReference>
<dbReference type="CDD" id="cd00082">
    <property type="entry name" value="HisKA"/>
    <property type="match status" value="1"/>
</dbReference>
<dbReference type="Gene3D" id="1.10.287.130">
    <property type="match status" value="1"/>
</dbReference>
<evidence type="ECO:0000256" key="5">
    <source>
        <dbReference type="SAM" id="Coils"/>
    </source>
</evidence>
<evidence type="ECO:0000256" key="3">
    <source>
        <dbReference type="ARBA" id="ARBA00022553"/>
    </source>
</evidence>
<dbReference type="InterPro" id="IPR011006">
    <property type="entry name" value="CheY-like_superfamily"/>
</dbReference>
<dbReference type="RefSeq" id="WP_015246047.1">
    <property type="nucleotide sequence ID" value="NC_019892.1"/>
</dbReference>
<feature type="domain" description="Histidine kinase" evidence="6">
    <location>
        <begin position="175"/>
        <end position="417"/>
    </location>
</feature>
<dbReference type="InterPro" id="IPR003594">
    <property type="entry name" value="HATPase_dom"/>
</dbReference>
<evidence type="ECO:0000313" key="8">
    <source>
        <dbReference type="EMBL" id="AGA26895.1"/>
    </source>
</evidence>
<dbReference type="HOGENOM" id="CLU_000445_114_72_0"/>
<evidence type="ECO:0000256" key="2">
    <source>
        <dbReference type="ARBA" id="ARBA00012438"/>
    </source>
</evidence>
<dbReference type="KEGG" id="saci:Sinac_2593"/>
<keyword evidence="5" id="KW-0175">Coiled coil</keyword>
<dbReference type="Proteomes" id="UP000010798">
    <property type="component" value="Chromosome"/>
</dbReference>
<gene>
    <name evidence="8" type="ordered locus">Sinac_2593</name>
</gene>
<evidence type="ECO:0000313" key="9">
    <source>
        <dbReference type="Proteomes" id="UP000010798"/>
    </source>
</evidence>
<keyword evidence="8" id="KW-0418">Kinase</keyword>
<dbReference type="SUPFAM" id="SSF47384">
    <property type="entry name" value="Homodimeric domain of signal transducing histidine kinase"/>
    <property type="match status" value="1"/>
</dbReference>
<keyword evidence="8" id="KW-0808">Transferase</keyword>
<dbReference type="Pfam" id="PF02518">
    <property type="entry name" value="HATPase_c"/>
    <property type="match status" value="1"/>
</dbReference>
<dbReference type="InterPro" id="IPR004358">
    <property type="entry name" value="Sig_transdc_His_kin-like_C"/>
</dbReference>
<dbReference type="eggNOG" id="COG3706">
    <property type="taxonomic scope" value="Bacteria"/>
</dbReference>
<dbReference type="AlphaFoldDB" id="L0DDG9"/>
<organism evidence="8 9">
    <name type="scientific">Singulisphaera acidiphila (strain ATCC BAA-1392 / DSM 18658 / VKM B-2454 / MOB10)</name>
    <dbReference type="NCBI Taxonomy" id="886293"/>
    <lineage>
        <taxon>Bacteria</taxon>
        <taxon>Pseudomonadati</taxon>
        <taxon>Planctomycetota</taxon>
        <taxon>Planctomycetia</taxon>
        <taxon>Isosphaerales</taxon>
        <taxon>Isosphaeraceae</taxon>
        <taxon>Singulisphaera</taxon>
    </lineage>
</organism>
<dbReference type="InterPro" id="IPR005467">
    <property type="entry name" value="His_kinase_dom"/>
</dbReference>
<feature type="coiled-coil region" evidence="5">
    <location>
        <begin position="125"/>
        <end position="159"/>
    </location>
</feature>
<protein>
    <recommendedName>
        <fullName evidence="2">histidine kinase</fullName>
        <ecNumber evidence="2">2.7.13.3</ecNumber>
    </recommendedName>
</protein>
<dbReference type="Pfam" id="PF00512">
    <property type="entry name" value="HisKA"/>
    <property type="match status" value="1"/>
</dbReference>
<dbReference type="OrthoDB" id="260274at2"/>
<proteinExistence type="predicted"/>
<dbReference type="InterPro" id="IPR036890">
    <property type="entry name" value="HATPase_C_sf"/>
</dbReference>
<dbReference type="Gene3D" id="3.30.565.10">
    <property type="entry name" value="Histidine kinase-like ATPase, C-terminal domain"/>
    <property type="match status" value="1"/>
</dbReference>
<dbReference type="SMART" id="SM00387">
    <property type="entry name" value="HATPase_c"/>
    <property type="match status" value="1"/>
</dbReference>
<dbReference type="EC" id="2.7.13.3" evidence="2"/>
<dbReference type="eggNOG" id="COG4191">
    <property type="taxonomic scope" value="Bacteria"/>
</dbReference>
<dbReference type="InterPro" id="IPR001789">
    <property type="entry name" value="Sig_transdc_resp-reg_receiver"/>
</dbReference>
<evidence type="ECO:0000259" key="7">
    <source>
        <dbReference type="PROSITE" id="PS50110"/>
    </source>
</evidence>
<dbReference type="InterPro" id="IPR003661">
    <property type="entry name" value="HisK_dim/P_dom"/>
</dbReference>
<dbReference type="InterPro" id="IPR036097">
    <property type="entry name" value="HisK_dim/P_sf"/>
</dbReference>
<dbReference type="PROSITE" id="PS50109">
    <property type="entry name" value="HIS_KIN"/>
    <property type="match status" value="1"/>
</dbReference>
<evidence type="ECO:0000256" key="1">
    <source>
        <dbReference type="ARBA" id="ARBA00000085"/>
    </source>
</evidence>
<dbReference type="Pfam" id="PF00072">
    <property type="entry name" value="Response_reg"/>
    <property type="match status" value="1"/>
</dbReference>
<dbReference type="STRING" id="886293.Sinac_2593"/>
<reference evidence="8 9" key="1">
    <citation type="submission" date="2012-02" db="EMBL/GenBank/DDBJ databases">
        <title>Complete sequence of chromosome of Singulisphaera acidiphila DSM 18658.</title>
        <authorList>
            <consortium name="US DOE Joint Genome Institute (JGI-PGF)"/>
            <person name="Lucas S."/>
            <person name="Copeland A."/>
            <person name="Lapidus A."/>
            <person name="Glavina del Rio T."/>
            <person name="Dalin E."/>
            <person name="Tice H."/>
            <person name="Bruce D."/>
            <person name="Goodwin L."/>
            <person name="Pitluck S."/>
            <person name="Peters L."/>
            <person name="Ovchinnikova G."/>
            <person name="Chertkov O."/>
            <person name="Kyrpides N."/>
            <person name="Mavromatis K."/>
            <person name="Ivanova N."/>
            <person name="Brettin T."/>
            <person name="Detter J.C."/>
            <person name="Han C."/>
            <person name="Larimer F."/>
            <person name="Land M."/>
            <person name="Hauser L."/>
            <person name="Markowitz V."/>
            <person name="Cheng J.-F."/>
            <person name="Hugenholtz P."/>
            <person name="Woyke T."/>
            <person name="Wu D."/>
            <person name="Tindall B."/>
            <person name="Pomrenke H."/>
            <person name="Brambilla E."/>
            <person name="Klenk H.-P."/>
            <person name="Eisen J.A."/>
        </authorList>
    </citation>
    <scope>NUCLEOTIDE SEQUENCE [LARGE SCALE GENOMIC DNA]</scope>
    <source>
        <strain evidence="9">ATCC BAA-1392 / DSM 18658 / VKM B-2454 / MOB10</strain>
    </source>
</reference>
<name>L0DDG9_SINAD</name>
<evidence type="ECO:0000259" key="6">
    <source>
        <dbReference type="PROSITE" id="PS50109"/>
    </source>
</evidence>
<sequence>MESETSRSRILIIDDNQPDRLLYQRALPGFKVEFADSDEAKFARLVREPFDLIILGLQLPELSSERMLTWIRSELCLELPVVVVIDGDCESLAVDWLERGANDYLTKDELPTRRVAATVRGVLERNRLDHARRAAEQELRRQQEEYDLALRQLRDAQTHLVQSEKMASLGQLVAGIAHEINNPLAYVSNNVAVLDRDVHGIVALMTEYRNALGGSVPEAIRLAEARIDLEYTLENLDRLIASTKQGLQRVREIVVGLRDFSRIDANDRKLISPNDAIRTTLEMVRYQIRHKGINLVVDLGELPLISCFAGKINQVLLNIIMNAIQAVDPGATITVRSWSSPEKQEVYLSLSDNGPGIPESIQDKIFDPFFTTKPQGLGTGLGLWITANIVKEHQGRIELQTDPAQGTTFTLIFPIRCADLP</sequence>
<keyword evidence="3" id="KW-0597">Phosphoprotein</keyword>
<dbReference type="SMART" id="SM00448">
    <property type="entry name" value="REC"/>
    <property type="match status" value="1"/>
</dbReference>
<accession>L0DDG9</accession>
<dbReference type="Gene3D" id="3.40.50.2300">
    <property type="match status" value="1"/>
</dbReference>
<comment type="catalytic activity">
    <reaction evidence="1">
        <text>ATP + protein L-histidine = ADP + protein N-phospho-L-histidine.</text>
        <dbReference type="EC" id="2.7.13.3"/>
    </reaction>
</comment>